<proteinExistence type="inferred from homology"/>
<dbReference type="InParanoid" id="E1ZBA3"/>
<dbReference type="GeneID" id="17356096"/>
<dbReference type="RefSeq" id="XP_005848923.1">
    <property type="nucleotide sequence ID" value="XM_005848861.1"/>
</dbReference>
<evidence type="ECO:0000313" key="14">
    <source>
        <dbReference type="Proteomes" id="UP000008141"/>
    </source>
</evidence>
<dbReference type="Pfam" id="PF04188">
    <property type="entry name" value="Mannosyl_trans2"/>
    <property type="match status" value="1"/>
</dbReference>
<comment type="similarity">
    <text evidence="3 11">Belongs to the PIGV family.</text>
</comment>
<evidence type="ECO:0000256" key="11">
    <source>
        <dbReference type="RuleBase" id="RU363112"/>
    </source>
</evidence>
<keyword evidence="8 11" id="KW-0256">Endoplasmic reticulum</keyword>
<dbReference type="GO" id="GO:0005789">
    <property type="term" value="C:endoplasmic reticulum membrane"/>
    <property type="evidence" value="ECO:0007669"/>
    <property type="project" value="UniProtKB-SubCell"/>
</dbReference>
<feature type="transmembrane region" description="Helical" evidence="11">
    <location>
        <begin position="113"/>
        <end position="138"/>
    </location>
</feature>
<evidence type="ECO:0000256" key="4">
    <source>
        <dbReference type="ARBA" id="ARBA00022502"/>
    </source>
</evidence>
<evidence type="ECO:0000256" key="12">
    <source>
        <dbReference type="SAM" id="SignalP"/>
    </source>
</evidence>
<dbReference type="InterPro" id="IPR007315">
    <property type="entry name" value="PIG-V/Gpi18"/>
</dbReference>
<sequence length="477" mass="50823">MPAPAGRVILLALASRAAVLTTMVLSDWAFSDLDSSARLQGRPCATATMDAGPPSGSSPLLGVAVWDTVYFARVARCGYETDKLNAFFPLLPAAMRGLAGAAGMKGLLPDEAAYLLAGLVVNVAAFCAAALCLHRLGLRVLGAGGRAAKRGAGGAASRTADLALLLFCFNPASVFYSTAYSEALFAAATWAGLLLLPDRHWAGVAALTAAAAARSNGILAAWFPLHKLAAAARRQGHLPAREAVRAALSCCAILAPYAAMQAHAYLAHCTVSPPGGEGGPPAWCAARPPSVYAFIQREYWDVGLLRFYRDPARLPMVLMSLPVAWLSVGGCWAYFAADWWRALTLGLYTRRHKPPAWLAAAEGTLQRWAAAARPRLRGRSGGKRRGLPQQSAAASVLQRSNEAAPLVYHWALMTAVALLAMHVNVATRFLSACPPLYWHAAEWAEAGGSIRARLLWLWCLSYIALGCLLFPNFYPWC</sequence>
<dbReference type="eggNOG" id="KOG2647">
    <property type="taxonomic scope" value="Eukaryota"/>
</dbReference>
<keyword evidence="5 11" id="KW-0328">Glycosyltransferase</keyword>
<evidence type="ECO:0000256" key="3">
    <source>
        <dbReference type="ARBA" id="ARBA00008698"/>
    </source>
</evidence>
<dbReference type="KEGG" id="cvr:CHLNCDRAFT_144368"/>
<keyword evidence="14" id="KW-1185">Reference proteome</keyword>
<dbReference type="GO" id="GO:0006506">
    <property type="term" value="P:GPI anchor biosynthetic process"/>
    <property type="evidence" value="ECO:0007669"/>
    <property type="project" value="UniProtKB-UniPathway"/>
</dbReference>
<evidence type="ECO:0000256" key="2">
    <source>
        <dbReference type="ARBA" id="ARBA00004687"/>
    </source>
</evidence>
<dbReference type="GO" id="GO:0031501">
    <property type="term" value="C:mannosyltransferase complex"/>
    <property type="evidence" value="ECO:0007669"/>
    <property type="project" value="TreeGrafter"/>
</dbReference>
<dbReference type="GO" id="GO:0000009">
    <property type="term" value="F:alpha-1,6-mannosyltransferase activity"/>
    <property type="evidence" value="ECO:0007669"/>
    <property type="project" value="InterPro"/>
</dbReference>
<evidence type="ECO:0000313" key="13">
    <source>
        <dbReference type="EMBL" id="EFN56821.1"/>
    </source>
</evidence>
<keyword evidence="9 11" id="KW-1133">Transmembrane helix</keyword>
<dbReference type="OMA" id="CEWTLPS"/>
<comment type="subcellular location">
    <subcellularLocation>
        <location evidence="1 11">Endoplasmic reticulum membrane</location>
        <topology evidence="1 11">Multi-pass membrane protein</topology>
    </subcellularLocation>
</comment>
<feature type="transmembrane region" description="Helical" evidence="11">
    <location>
        <begin position="407"/>
        <end position="426"/>
    </location>
</feature>
<comment type="pathway">
    <text evidence="2 11">Glycolipid biosynthesis; glycosylphosphatidylinositol-anchor biosynthesis.</text>
</comment>
<feature type="transmembrane region" description="Helical" evidence="11">
    <location>
        <begin position="200"/>
        <end position="225"/>
    </location>
</feature>
<evidence type="ECO:0000256" key="1">
    <source>
        <dbReference type="ARBA" id="ARBA00004477"/>
    </source>
</evidence>
<feature type="chain" id="PRO_5003156154" description="GPI mannosyltransferase 2" evidence="12">
    <location>
        <begin position="22"/>
        <end position="477"/>
    </location>
</feature>
<keyword evidence="10 11" id="KW-0472">Membrane</keyword>
<feature type="signal peptide" evidence="12">
    <location>
        <begin position="1"/>
        <end position="21"/>
    </location>
</feature>
<comment type="caution">
    <text evidence="11">Lacks conserved residue(s) required for the propagation of feature annotation.</text>
</comment>
<name>E1ZBA3_CHLVA</name>
<evidence type="ECO:0000256" key="6">
    <source>
        <dbReference type="ARBA" id="ARBA00022679"/>
    </source>
</evidence>
<dbReference type="STRING" id="554065.E1ZBA3"/>
<evidence type="ECO:0000256" key="8">
    <source>
        <dbReference type="ARBA" id="ARBA00022824"/>
    </source>
</evidence>
<dbReference type="GO" id="GO:0004376">
    <property type="term" value="F:GPI mannosyltransferase activity"/>
    <property type="evidence" value="ECO:0007669"/>
    <property type="project" value="InterPro"/>
</dbReference>
<evidence type="ECO:0000256" key="10">
    <source>
        <dbReference type="ARBA" id="ARBA00023136"/>
    </source>
</evidence>
<organism evidence="14">
    <name type="scientific">Chlorella variabilis</name>
    <name type="common">Green alga</name>
    <dbReference type="NCBI Taxonomy" id="554065"/>
    <lineage>
        <taxon>Eukaryota</taxon>
        <taxon>Viridiplantae</taxon>
        <taxon>Chlorophyta</taxon>
        <taxon>core chlorophytes</taxon>
        <taxon>Trebouxiophyceae</taxon>
        <taxon>Chlorellales</taxon>
        <taxon>Chlorellaceae</taxon>
        <taxon>Chlorella clade</taxon>
        <taxon>Chlorella</taxon>
    </lineage>
</organism>
<accession>E1ZBA3</accession>
<dbReference type="EC" id="2.4.1.-" evidence="11"/>
<dbReference type="UniPathway" id="UPA00196"/>
<evidence type="ECO:0000256" key="7">
    <source>
        <dbReference type="ARBA" id="ARBA00022692"/>
    </source>
</evidence>
<protein>
    <recommendedName>
        <fullName evidence="11">GPI mannosyltransferase 2</fullName>
        <ecNumber evidence="11">2.4.1.-</ecNumber>
    </recommendedName>
</protein>
<evidence type="ECO:0000256" key="5">
    <source>
        <dbReference type="ARBA" id="ARBA00022676"/>
    </source>
</evidence>
<dbReference type="Proteomes" id="UP000008141">
    <property type="component" value="Unassembled WGS sequence"/>
</dbReference>
<dbReference type="PANTHER" id="PTHR12468:SF2">
    <property type="entry name" value="GPI MANNOSYLTRANSFERASE 2"/>
    <property type="match status" value="1"/>
</dbReference>
<comment type="function">
    <text evidence="11">Mannosyltransferase involved in glycosylphosphatidylinositol-anchor biosynthesis.</text>
</comment>
<dbReference type="AlphaFoldDB" id="E1ZBA3"/>
<keyword evidence="7 11" id="KW-0812">Transmembrane</keyword>
<dbReference type="FunCoup" id="E1ZBA3">
    <property type="interactions" value="1631"/>
</dbReference>
<feature type="transmembrane region" description="Helical" evidence="11">
    <location>
        <begin position="159"/>
        <end position="180"/>
    </location>
</feature>
<keyword evidence="12" id="KW-0732">Signal</keyword>
<feature type="transmembrane region" description="Helical" evidence="11">
    <location>
        <begin position="454"/>
        <end position="474"/>
    </location>
</feature>
<keyword evidence="4 11" id="KW-0337">GPI-anchor biosynthesis</keyword>
<feature type="transmembrane region" description="Helical" evidence="11">
    <location>
        <begin position="314"/>
        <end position="335"/>
    </location>
</feature>
<gene>
    <name evidence="13" type="ORF">CHLNCDRAFT_144368</name>
</gene>
<reference evidence="13 14" key="1">
    <citation type="journal article" date="2010" name="Plant Cell">
        <title>The Chlorella variabilis NC64A genome reveals adaptation to photosymbiosis, coevolution with viruses, and cryptic sex.</title>
        <authorList>
            <person name="Blanc G."/>
            <person name="Duncan G."/>
            <person name="Agarkova I."/>
            <person name="Borodovsky M."/>
            <person name="Gurnon J."/>
            <person name="Kuo A."/>
            <person name="Lindquist E."/>
            <person name="Lucas S."/>
            <person name="Pangilinan J."/>
            <person name="Polle J."/>
            <person name="Salamov A."/>
            <person name="Terry A."/>
            <person name="Yamada T."/>
            <person name="Dunigan D.D."/>
            <person name="Grigoriev I.V."/>
            <person name="Claverie J.M."/>
            <person name="Van Etten J.L."/>
        </authorList>
    </citation>
    <scope>NUCLEOTIDE SEQUENCE [LARGE SCALE GENOMIC DNA]</scope>
    <source>
        <strain evidence="13 14">NC64A</strain>
    </source>
</reference>
<keyword evidence="6 11" id="KW-0808">Transferase</keyword>
<dbReference type="EMBL" id="GL433841">
    <property type="protein sequence ID" value="EFN56821.1"/>
    <property type="molecule type" value="Genomic_DNA"/>
</dbReference>
<dbReference type="OrthoDB" id="10252502at2759"/>
<dbReference type="PANTHER" id="PTHR12468">
    <property type="entry name" value="GPI MANNOSYLTRANSFERASE 2"/>
    <property type="match status" value="1"/>
</dbReference>
<evidence type="ECO:0000256" key="9">
    <source>
        <dbReference type="ARBA" id="ARBA00022989"/>
    </source>
</evidence>